<proteinExistence type="predicted"/>
<protein>
    <submittedName>
        <fullName evidence="2">Uncharacterized protein LOC109115317</fullName>
    </submittedName>
</protein>
<dbReference type="GeneID" id="109115317"/>
<organism evidence="1 2">
    <name type="scientific">Nelumbo nucifera</name>
    <name type="common">Sacred lotus</name>
    <dbReference type="NCBI Taxonomy" id="4432"/>
    <lineage>
        <taxon>Eukaryota</taxon>
        <taxon>Viridiplantae</taxon>
        <taxon>Streptophyta</taxon>
        <taxon>Embryophyta</taxon>
        <taxon>Tracheophyta</taxon>
        <taxon>Spermatophyta</taxon>
        <taxon>Magnoliopsida</taxon>
        <taxon>Proteales</taxon>
        <taxon>Nelumbonaceae</taxon>
        <taxon>Nelumbo</taxon>
    </lineage>
</organism>
<dbReference type="OrthoDB" id="1731766at2759"/>
<dbReference type="SUPFAM" id="SSF56672">
    <property type="entry name" value="DNA/RNA polymerases"/>
    <property type="match status" value="1"/>
</dbReference>
<accession>A0A1U8Q836</accession>
<dbReference type="InterPro" id="IPR043502">
    <property type="entry name" value="DNA/RNA_pol_sf"/>
</dbReference>
<evidence type="ECO:0000313" key="2">
    <source>
        <dbReference type="RefSeq" id="XP_019054767.1"/>
    </source>
</evidence>
<evidence type="ECO:0000313" key="1">
    <source>
        <dbReference type="Proteomes" id="UP000189703"/>
    </source>
</evidence>
<dbReference type="InParanoid" id="A0A1U8Q836"/>
<keyword evidence="1" id="KW-1185">Reference proteome</keyword>
<dbReference type="Proteomes" id="UP000189703">
    <property type="component" value="Unplaced"/>
</dbReference>
<reference evidence="2" key="1">
    <citation type="submission" date="2025-08" db="UniProtKB">
        <authorList>
            <consortium name="RefSeq"/>
        </authorList>
    </citation>
    <scope>IDENTIFICATION</scope>
</reference>
<dbReference type="PANTHER" id="PTHR11439:SF511">
    <property type="match status" value="1"/>
</dbReference>
<dbReference type="STRING" id="4432.A0A1U8Q836"/>
<dbReference type="CDD" id="cd09272">
    <property type="entry name" value="RNase_HI_RT_Ty1"/>
    <property type="match status" value="1"/>
</dbReference>
<dbReference type="AlphaFoldDB" id="A0A1U8Q836"/>
<dbReference type="OMA" id="TINTPAM"/>
<dbReference type="RefSeq" id="XP_019054767.1">
    <property type="nucleotide sequence ID" value="XM_019199222.1"/>
</dbReference>
<sequence length="242" mass="27683">MEQQRHFIDSTNPLLEDPTRYRCLVGRLVYLTVTRPYISFAANCLSQHMQMPRQERLDAALRVVRYLKGTFMNGLFFNAMSEPMLCGYCDSDWASCPLTRRSTTEYLTLLGTSLLSWKTKKQTTVSRSSTEAKYRAMATRTAELLWLKRVLHDLTINTPAMQLRCNSKATFHIAANPMFHEHTKHIDIDCHFVCEHVQSGEIKTLHLPSNSQPADLFTKALGSDKFHHLVTKLGIQVLHAPT</sequence>
<name>A0A1U8Q836_NELNU</name>
<dbReference type="PANTHER" id="PTHR11439">
    <property type="entry name" value="GAG-POL-RELATED RETROTRANSPOSON"/>
    <property type="match status" value="1"/>
</dbReference>
<gene>
    <name evidence="2" type="primary">LOC109115317</name>
</gene>
<dbReference type="KEGG" id="nnu:109115317"/>